<proteinExistence type="predicted"/>
<keyword evidence="1" id="KW-0560">Oxidoreductase</keyword>
<dbReference type="AlphaFoldDB" id="A0A7W3RBE1"/>
<dbReference type="GO" id="GO:0010181">
    <property type="term" value="F:FMN binding"/>
    <property type="evidence" value="ECO:0007669"/>
    <property type="project" value="InterPro"/>
</dbReference>
<gene>
    <name evidence="3" type="ORF">HNR21_006260</name>
</gene>
<dbReference type="InterPro" id="IPR050268">
    <property type="entry name" value="NADH-dep_flavin_reductase"/>
</dbReference>
<dbReference type="Proteomes" id="UP000539313">
    <property type="component" value="Unassembled WGS sequence"/>
</dbReference>
<dbReference type="SMART" id="SM00903">
    <property type="entry name" value="Flavin_Reduct"/>
    <property type="match status" value="1"/>
</dbReference>
<evidence type="ECO:0000256" key="1">
    <source>
        <dbReference type="ARBA" id="ARBA00023002"/>
    </source>
</evidence>
<dbReference type="EMBL" id="JACJII010000001">
    <property type="protein sequence ID" value="MBA9007378.1"/>
    <property type="molecule type" value="Genomic_DNA"/>
</dbReference>
<accession>A0A7W3RBE1</accession>
<feature type="domain" description="Flavin reductase like" evidence="2">
    <location>
        <begin position="1"/>
        <end position="149"/>
    </location>
</feature>
<dbReference type="RefSeq" id="WP_119729127.1">
    <property type="nucleotide sequence ID" value="NZ_JACJII010000001.1"/>
</dbReference>
<dbReference type="GO" id="GO:0006208">
    <property type="term" value="P:pyrimidine nucleobase catabolic process"/>
    <property type="evidence" value="ECO:0007669"/>
    <property type="project" value="TreeGrafter"/>
</dbReference>
<dbReference type="GO" id="GO:0042602">
    <property type="term" value="F:riboflavin reductase (NADPH) activity"/>
    <property type="evidence" value="ECO:0007669"/>
    <property type="project" value="TreeGrafter"/>
</dbReference>
<dbReference type="InterPro" id="IPR012349">
    <property type="entry name" value="Split_barrel_FMN-bd"/>
</dbReference>
<evidence type="ECO:0000313" key="3">
    <source>
        <dbReference type="EMBL" id="MBA9007378.1"/>
    </source>
</evidence>
<organism evidence="3 4">
    <name type="scientific">Thermomonospora cellulosilytica</name>
    <dbReference type="NCBI Taxonomy" id="1411118"/>
    <lineage>
        <taxon>Bacteria</taxon>
        <taxon>Bacillati</taxon>
        <taxon>Actinomycetota</taxon>
        <taxon>Actinomycetes</taxon>
        <taxon>Streptosporangiales</taxon>
        <taxon>Thermomonosporaceae</taxon>
        <taxon>Thermomonospora</taxon>
    </lineage>
</organism>
<keyword evidence="4" id="KW-1185">Reference proteome</keyword>
<dbReference type="Pfam" id="PF01613">
    <property type="entry name" value="Flavin_Reduct"/>
    <property type="match status" value="1"/>
</dbReference>
<name>A0A7W3RBE1_9ACTN</name>
<evidence type="ECO:0000259" key="2">
    <source>
        <dbReference type="SMART" id="SM00903"/>
    </source>
</evidence>
<sequence>MSALATGVVVLTVRDGRDDLGTTISSFMSVSLEPPMVAVAVTGSSYLAEVLGRRDVWAANVLGADQRALAGRFAAAGRPGARLLLAGRPHHRGPLSDALIVADAPAALECRTRQRLTAGDHLLVLADVLAVDHADPRRSPLVRAGRRYL</sequence>
<comment type="caution">
    <text evidence="3">The sequence shown here is derived from an EMBL/GenBank/DDBJ whole genome shotgun (WGS) entry which is preliminary data.</text>
</comment>
<evidence type="ECO:0000313" key="4">
    <source>
        <dbReference type="Proteomes" id="UP000539313"/>
    </source>
</evidence>
<protein>
    <submittedName>
        <fullName evidence="3">Flavin reductase (DIM6/NTAB) family NADH-FMN oxidoreductase RutF</fullName>
    </submittedName>
</protein>
<dbReference type="PANTHER" id="PTHR30466">
    <property type="entry name" value="FLAVIN REDUCTASE"/>
    <property type="match status" value="1"/>
</dbReference>
<reference evidence="3 4" key="1">
    <citation type="submission" date="2020-08" db="EMBL/GenBank/DDBJ databases">
        <title>Sequencing the genomes of 1000 actinobacteria strains.</title>
        <authorList>
            <person name="Klenk H.-P."/>
        </authorList>
    </citation>
    <scope>NUCLEOTIDE SEQUENCE [LARGE SCALE GENOMIC DNA]</scope>
    <source>
        <strain evidence="3 4">DSM 45823</strain>
    </source>
</reference>
<dbReference type="Gene3D" id="2.30.110.10">
    <property type="entry name" value="Electron Transport, Fmn-binding Protein, Chain A"/>
    <property type="match status" value="1"/>
</dbReference>
<dbReference type="SUPFAM" id="SSF50475">
    <property type="entry name" value="FMN-binding split barrel"/>
    <property type="match status" value="1"/>
</dbReference>
<dbReference type="InterPro" id="IPR002563">
    <property type="entry name" value="Flavin_Rdtase-like_dom"/>
</dbReference>
<dbReference type="PANTHER" id="PTHR30466:SF1">
    <property type="entry name" value="FMN REDUCTASE (NADH) RUTF"/>
    <property type="match status" value="1"/>
</dbReference>